<name>A0AAD9VJE1_9HYME</name>
<keyword evidence="5" id="KW-1185">Reference proteome</keyword>
<reference evidence="4" key="2">
    <citation type="journal article" date="2023" name="Commun. Biol.">
        <title>Intrasexual cuticular hydrocarbon dimorphism in a wasp sheds light on hydrocarbon biosynthesis genes in Hymenoptera.</title>
        <authorList>
            <person name="Moris V.C."/>
            <person name="Podsiadlowski L."/>
            <person name="Martin S."/>
            <person name="Oeyen J.P."/>
            <person name="Donath A."/>
            <person name="Petersen M."/>
            <person name="Wilbrandt J."/>
            <person name="Misof B."/>
            <person name="Liedtke D."/>
            <person name="Thamm M."/>
            <person name="Scheiner R."/>
            <person name="Schmitt T."/>
            <person name="Niehuis O."/>
        </authorList>
    </citation>
    <scope>NUCLEOTIDE SEQUENCE</scope>
    <source>
        <strain evidence="4">GBR_01_08_01A</strain>
    </source>
</reference>
<dbReference type="GO" id="GO:0005230">
    <property type="term" value="F:extracellular ligand-gated monoatomic ion channel activity"/>
    <property type="evidence" value="ECO:0007669"/>
    <property type="project" value="InterPro"/>
</dbReference>
<feature type="chain" id="PRO_5042291208" description="Neurotransmitter-gated ion-channel ligand-binding domain-containing protein" evidence="2">
    <location>
        <begin position="21"/>
        <end position="431"/>
    </location>
</feature>
<keyword evidence="1" id="KW-0472">Membrane</keyword>
<accession>A0AAD9VJE1</accession>
<dbReference type="InterPro" id="IPR006202">
    <property type="entry name" value="Neur_chan_lig-bd"/>
</dbReference>
<dbReference type="Pfam" id="PF02931">
    <property type="entry name" value="Neur_chan_LBD"/>
    <property type="match status" value="1"/>
</dbReference>
<protein>
    <recommendedName>
        <fullName evidence="3">Neurotransmitter-gated ion-channel ligand-binding domain-containing protein</fullName>
    </recommendedName>
</protein>
<dbReference type="SUPFAM" id="SSF63712">
    <property type="entry name" value="Nicotinic receptor ligand binding domain-like"/>
    <property type="match status" value="1"/>
</dbReference>
<dbReference type="AlphaFoldDB" id="A0AAD9VJE1"/>
<dbReference type="GO" id="GO:0016020">
    <property type="term" value="C:membrane"/>
    <property type="evidence" value="ECO:0007669"/>
    <property type="project" value="InterPro"/>
</dbReference>
<comment type="caution">
    <text evidence="4">The sequence shown here is derived from an EMBL/GenBank/DDBJ whole genome shotgun (WGS) entry which is preliminary data.</text>
</comment>
<dbReference type="CDD" id="cd18989">
    <property type="entry name" value="LGIC_ECD_cation"/>
    <property type="match status" value="1"/>
</dbReference>
<dbReference type="FunFam" id="2.70.170.10:FF:000028">
    <property type="entry name" value="AcetylCholine Receptor"/>
    <property type="match status" value="1"/>
</dbReference>
<dbReference type="InterPro" id="IPR006201">
    <property type="entry name" value="Neur_channel"/>
</dbReference>
<feature type="transmembrane region" description="Helical" evidence="1">
    <location>
        <begin position="394"/>
        <end position="418"/>
    </location>
</feature>
<dbReference type="Proteomes" id="UP001258017">
    <property type="component" value="Unassembled WGS sequence"/>
</dbReference>
<organism evidence="4 5">
    <name type="scientific">Odynerus spinipes</name>
    <dbReference type="NCBI Taxonomy" id="1348599"/>
    <lineage>
        <taxon>Eukaryota</taxon>
        <taxon>Metazoa</taxon>
        <taxon>Ecdysozoa</taxon>
        <taxon>Arthropoda</taxon>
        <taxon>Hexapoda</taxon>
        <taxon>Insecta</taxon>
        <taxon>Pterygota</taxon>
        <taxon>Neoptera</taxon>
        <taxon>Endopterygota</taxon>
        <taxon>Hymenoptera</taxon>
        <taxon>Apocrita</taxon>
        <taxon>Aculeata</taxon>
        <taxon>Vespoidea</taxon>
        <taxon>Vespidae</taxon>
        <taxon>Eumeninae</taxon>
        <taxon>Odynerus</taxon>
    </lineage>
</organism>
<evidence type="ECO:0000259" key="3">
    <source>
        <dbReference type="Pfam" id="PF02931"/>
    </source>
</evidence>
<feature type="domain" description="Neurotransmitter-gated ion-channel ligand-binding" evidence="3">
    <location>
        <begin position="44"/>
        <end position="243"/>
    </location>
</feature>
<evidence type="ECO:0000313" key="5">
    <source>
        <dbReference type="Proteomes" id="UP001258017"/>
    </source>
</evidence>
<dbReference type="PRINTS" id="PR00252">
    <property type="entry name" value="NRIONCHANNEL"/>
</dbReference>
<evidence type="ECO:0000256" key="1">
    <source>
        <dbReference type="SAM" id="Phobius"/>
    </source>
</evidence>
<evidence type="ECO:0000256" key="2">
    <source>
        <dbReference type="SAM" id="SignalP"/>
    </source>
</evidence>
<sequence length="431" mass="49696">MYEKIHTIFHLLLLFTLAYGDYEVREEPESLTCNEIEIKSVTLQLRRHLFCEYMSDVRPVQDHQNATLVSFRLFPKFIEVDDASNTVNVHCWTALMWTDGHLTWTPSQFSDIDSLHVMSSELWTPDIIAYNSGSDDTGIPFTNCWVSNKGKVKCVPTPVYTTKCLHDYTWWPYDVQNCTFQFGSWSYSSEDVRLIYQVAMDEYQSNFEWDMVKAYVTKRMESSRFGIDGTSQSVSTHFILKRHANALNAIYVSTVITLMIMTLTTVWLDPKSVERMILANINFICHLIFLEAFHWQIPGSAFSSSMLMKFFEKSLALACFTLILTSILRHLLELNAETPTWIAARTSTIVKSKVGRILLISILDPKASAELETEAEDNTTLVSSKKNEVSWKHVVMLLSWINFLCILLAYTIMLFMYFPNKSSAKSYNFNV</sequence>
<proteinExistence type="predicted"/>
<keyword evidence="2" id="KW-0732">Signal</keyword>
<evidence type="ECO:0000313" key="4">
    <source>
        <dbReference type="EMBL" id="KAK2576813.1"/>
    </source>
</evidence>
<keyword evidence="1" id="KW-1133">Transmembrane helix</keyword>
<feature type="transmembrane region" description="Helical" evidence="1">
    <location>
        <begin position="315"/>
        <end position="332"/>
    </location>
</feature>
<dbReference type="EMBL" id="JAIFRP010004405">
    <property type="protein sequence ID" value="KAK2576813.1"/>
    <property type="molecule type" value="Genomic_DNA"/>
</dbReference>
<dbReference type="GO" id="GO:0004888">
    <property type="term" value="F:transmembrane signaling receptor activity"/>
    <property type="evidence" value="ECO:0007669"/>
    <property type="project" value="InterPro"/>
</dbReference>
<feature type="signal peptide" evidence="2">
    <location>
        <begin position="1"/>
        <end position="20"/>
    </location>
</feature>
<keyword evidence="1" id="KW-0812">Transmembrane</keyword>
<dbReference type="InterPro" id="IPR036734">
    <property type="entry name" value="Neur_chan_lig-bd_sf"/>
</dbReference>
<feature type="transmembrane region" description="Helical" evidence="1">
    <location>
        <begin position="277"/>
        <end position="295"/>
    </location>
</feature>
<dbReference type="PANTHER" id="PTHR18945">
    <property type="entry name" value="NEUROTRANSMITTER GATED ION CHANNEL"/>
    <property type="match status" value="1"/>
</dbReference>
<gene>
    <name evidence="4" type="ORF">KPH14_005448</name>
</gene>
<feature type="transmembrane region" description="Helical" evidence="1">
    <location>
        <begin position="249"/>
        <end position="268"/>
    </location>
</feature>
<reference evidence="4" key="1">
    <citation type="submission" date="2021-08" db="EMBL/GenBank/DDBJ databases">
        <authorList>
            <person name="Misof B."/>
            <person name="Oliver O."/>
            <person name="Podsiadlowski L."/>
            <person name="Donath A."/>
            <person name="Peters R."/>
            <person name="Mayer C."/>
            <person name="Rust J."/>
            <person name="Gunkel S."/>
            <person name="Lesny P."/>
            <person name="Martin S."/>
            <person name="Oeyen J.P."/>
            <person name="Petersen M."/>
            <person name="Panagiotis P."/>
            <person name="Wilbrandt J."/>
            <person name="Tanja T."/>
        </authorList>
    </citation>
    <scope>NUCLEOTIDE SEQUENCE</scope>
    <source>
        <strain evidence="4">GBR_01_08_01A</strain>
        <tissue evidence="4">Thorax + abdomen</tissue>
    </source>
</reference>
<dbReference type="Gene3D" id="2.70.170.10">
    <property type="entry name" value="Neurotransmitter-gated ion-channel ligand-binding domain"/>
    <property type="match status" value="1"/>
</dbReference>